<name>A0A6A4GYG4_9AGAR</name>
<proteinExistence type="predicted"/>
<dbReference type="AlphaFoldDB" id="A0A6A4GYG4"/>
<dbReference type="OrthoDB" id="6513042at2759"/>
<sequence length="341" mass="39353">MEIFMKNIPQDSTKYGLIRRLAYIFHGPGYNHHQPQINFEVYLYKESHWLGMGALTLPDTDIAKRFLQEYGTQDAPKQCVLGGTRMIFSRSRKEPNQDIIKKLAWYKDPNTAEQEEQRTNRAKVGVSNWTTFNLEGPPEILITTRAYDLPEPGFAVIRFPLSFICYILVHHHSPSPDEDLEHFIYFNLYHPSLFKIEKDTLIPTSNERCSHLPLSGHETVASYTSEIICLVCNSAADLPFFRELYHIAQPRPVNAKPDTYNQPIEHHNIFTQAAIDWVADFVCELNWHVAFQVETLVHWQCVDVQEMVSLSISKTCMTWAVLEQTVQSSQHSSVPALRWSS</sequence>
<gene>
    <name evidence="1" type="ORF">BT96DRAFT_1002371</name>
</gene>
<dbReference type="EMBL" id="ML769661">
    <property type="protein sequence ID" value="KAE9390350.1"/>
    <property type="molecule type" value="Genomic_DNA"/>
</dbReference>
<reference evidence="1" key="1">
    <citation type="journal article" date="2019" name="Environ. Microbiol.">
        <title>Fungal ecological strategies reflected in gene transcription - a case study of two litter decomposers.</title>
        <authorList>
            <person name="Barbi F."/>
            <person name="Kohler A."/>
            <person name="Barry K."/>
            <person name="Baskaran P."/>
            <person name="Daum C."/>
            <person name="Fauchery L."/>
            <person name="Ihrmark K."/>
            <person name="Kuo A."/>
            <person name="LaButti K."/>
            <person name="Lipzen A."/>
            <person name="Morin E."/>
            <person name="Grigoriev I.V."/>
            <person name="Henrissat B."/>
            <person name="Lindahl B."/>
            <person name="Martin F."/>
        </authorList>
    </citation>
    <scope>NUCLEOTIDE SEQUENCE</scope>
    <source>
        <strain evidence="1">JB14</strain>
    </source>
</reference>
<evidence type="ECO:0000313" key="1">
    <source>
        <dbReference type="EMBL" id="KAE9390350.1"/>
    </source>
</evidence>
<keyword evidence="2" id="KW-1185">Reference proteome</keyword>
<evidence type="ECO:0000313" key="2">
    <source>
        <dbReference type="Proteomes" id="UP000799118"/>
    </source>
</evidence>
<accession>A0A6A4GYG4</accession>
<protein>
    <submittedName>
        <fullName evidence="1">Uncharacterized protein</fullName>
    </submittedName>
</protein>
<dbReference type="Proteomes" id="UP000799118">
    <property type="component" value="Unassembled WGS sequence"/>
</dbReference>
<organism evidence="1 2">
    <name type="scientific">Gymnopus androsaceus JB14</name>
    <dbReference type="NCBI Taxonomy" id="1447944"/>
    <lineage>
        <taxon>Eukaryota</taxon>
        <taxon>Fungi</taxon>
        <taxon>Dikarya</taxon>
        <taxon>Basidiomycota</taxon>
        <taxon>Agaricomycotina</taxon>
        <taxon>Agaricomycetes</taxon>
        <taxon>Agaricomycetidae</taxon>
        <taxon>Agaricales</taxon>
        <taxon>Marasmiineae</taxon>
        <taxon>Omphalotaceae</taxon>
        <taxon>Gymnopus</taxon>
    </lineage>
</organism>